<dbReference type="OrthoDB" id="3170447at2"/>
<feature type="domain" description="Purine catabolism PurC-like" evidence="1">
    <location>
        <begin position="7"/>
        <end position="123"/>
    </location>
</feature>
<dbReference type="Proteomes" id="UP000465302">
    <property type="component" value="Unassembled WGS sequence"/>
</dbReference>
<feature type="domain" description="PucR C-terminal helix-turn-helix" evidence="2">
    <location>
        <begin position="431"/>
        <end position="489"/>
    </location>
</feature>
<dbReference type="EMBL" id="PDCP01000021">
    <property type="protein sequence ID" value="PEG38225.1"/>
    <property type="molecule type" value="Genomic_DNA"/>
</dbReference>
<dbReference type="PANTHER" id="PTHR33744">
    <property type="entry name" value="CARBOHYDRATE DIACID REGULATOR"/>
    <property type="match status" value="1"/>
</dbReference>
<dbReference type="AlphaFoldDB" id="A0A2A7N2F0"/>
<name>A0A2A7N2F0_MYCAG</name>
<protein>
    <submittedName>
        <fullName evidence="3">PucR family transcriptional regulator</fullName>
    </submittedName>
    <submittedName>
        <fullName evidence="4">Regulator of polyketide synthase expression</fullName>
    </submittedName>
</protein>
<keyword evidence="5" id="KW-1185">Reference proteome</keyword>
<accession>A0A2A7N2F0</accession>
<dbReference type="Pfam" id="PF13556">
    <property type="entry name" value="HTH_30"/>
    <property type="match status" value="1"/>
</dbReference>
<reference evidence="3" key="3">
    <citation type="submission" date="2020-02" db="EMBL/GenBank/DDBJ databases">
        <authorList>
            <person name="Matsumoto Y."/>
            <person name="Motooka D."/>
            <person name="Nakamura S."/>
        </authorList>
    </citation>
    <scope>NUCLEOTIDE SEQUENCE</scope>
    <source>
        <strain evidence="3">JCM 6377</strain>
    </source>
</reference>
<gene>
    <name evidence="3" type="primary">pucR_1</name>
    <name evidence="4" type="ORF">CQY20_13650</name>
    <name evidence="3" type="ORF">MAGR_07490</name>
</gene>
<dbReference type="InterPro" id="IPR025736">
    <property type="entry name" value="PucR_C-HTH_dom"/>
</dbReference>
<evidence type="ECO:0000313" key="6">
    <source>
        <dbReference type="Proteomes" id="UP000465302"/>
    </source>
</evidence>
<evidence type="ECO:0000259" key="1">
    <source>
        <dbReference type="Pfam" id="PF07905"/>
    </source>
</evidence>
<comment type="caution">
    <text evidence="4">The sequence shown here is derived from an EMBL/GenBank/DDBJ whole genome shotgun (WGS) entry which is preliminary data.</text>
</comment>
<dbReference type="PANTHER" id="PTHR33744:SF1">
    <property type="entry name" value="DNA-BINDING TRANSCRIPTIONAL ACTIVATOR ADER"/>
    <property type="match status" value="1"/>
</dbReference>
<dbReference type="Proteomes" id="UP000220914">
    <property type="component" value="Unassembled WGS sequence"/>
</dbReference>
<dbReference type="Gene3D" id="1.10.10.2840">
    <property type="entry name" value="PucR C-terminal helix-turn-helix domain"/>
    <property type="match status" value="1"/>
</dbReference>
<reference evidence="3 6" key="2">
    <citation type="journal article" date="2019" name="Emerg. Microbes Infect.">
        <title>Comprehensive subspecies identification of 175 nontuberculous mycobacteria species based on 7547 genomic profiles.</title>
        <authorList>
            <person name="Matsumoto Y."/>
            <person name="Kinjo T."/>
            <person name="Motooka D."/>
            <person name="Nabeya D."/>
            <person name="Jung N."/>
            <person name="Uechi K."/>
            <person name="Horii T."/>
            <person name="Iida T."/>
            <person name="Fujita J."/>
            <person name="Nakamura S."/>
        </authorList>
    </citation>
    <scope>NUCLEOTIDE SEQUENCE [LARGE SCALE GENOMIC DNA]</scope>
    <source>
        <strain evidence="3 6">JCM 6377</strain>
    </source>
</reference>
<proteinExistence type="predicted"/>
<organism evidence="4 5">
    <name type="scientific">Mycolicibacterium agri</name>
    <name type="common">Mycobacterium agri</name>
    <dbReference type="NCBI Taxonomy" id="36811"/>
    <lineage>
        <taxon>Bacteria</taxon>
        <taxon>Bacillati</taxon>
        <taxon>Actinomycetota</taxon>
        <taxon>Actinomycetes</taxon>
        <taxon>Mycobacteriales</taxon>
        <taxon>Mycobacteriaceae</taxon>
        <taxon>Mycolicibacterium</taxon>
    </lineage>
</organism>
<dbReference type="InterPro" id="IPR012914">
    <property type="entry name" value="PucR_dom"/>
</dbReference>
<dbReference type="RefSeq" id="WP_097940626.1">
    <property type="nucleotide sequence ID" value="NZ_BLKS01000001.1"/>
</dbReference>
<dbReference type="EMBL" id="BLKS01000001">
    <property type="protein sequence ID" value="GFG49308.1"/>
    <property type="molecule type" value="Genomic_DNA"/>
</dbReference>
<dbReference type="Pfam" id="PF07905">
    <property type="entry name" value="PucR"/>
    <property type="match status" value="1"/>
</dbReference>
<evidence type="ECO:0000313" key="4">
    <source>
        <dbReference type="EMBL" id="PEG38225.1"/>
    </source>
</evidence>
<evidence type="ECO:0000259" key="2">
    <source>
        <dbReference type="Pfam" id="PF13556"/>
    </source>
</evidence>
<dbReference type="InterPro" id="IPR042070">
    <property type="entry name" value="PucR_C-HTH_sf"/>
</dbReference>
<evidence type="ECO:0000313" key="3">
    <source>
        <dbReference type="EMBL" id="GFG49308.1"/>
    </source>
</evidence>
<sequence>MAYRVRDLLETPHLRLTLKGGGDGLDTPVTWAQTSDLEEPWSYLAGGELLMKNGQTLPESVRGQTALIRGAAENGICGMVIGLDAATPELTPEAVALADQLAFPLMVVPYSVGFSSIGRAVADAAGSGRIAVTERVYNVIRQSMAHPAPANVLAQLERDLSCRIAVLDAATGAVALDASDPPPDDLRDAIVSEIAHRRGAIPGVLHVNAAQQRALVVEVPDEQPTVLSTYAFRGPSTELVHLQHLASAVAVLLAQQNARREHDRRIGAEVMSQLCDGRMSDREGDRELGERGIDAVTSCVVAAEGVSATAERRLHLGLGRRSVPHLLLRRGELLYALMPVTDTSLEVLEQRLGDQATLGISEPLGRPSRAPNAVREATWAVRLAVSTSRRTARLADARLFSALGDPEDARVVVDRVLGVLIDYDATHSSELVTTLDTYLRCERSWLRTSRELGVHRQTVVYRIQRIEEMTGRRIADTATLAEFWLALRARDLLAVPD</sequence>
<dbReference type="InterPro" id="IPR051448">
    <property type="entry name" value="CdaR-like_regulators"/>
</dbReference>
<evidence type="ECO:0000313" key="5">
    <source>
        <dbReference type="Proteomes" id="UP000220914"/>
    </source>
</evidence>
<reference evidence="4 5" key="1">
    <citation type="submission" date="2017-10" db="EMBL/GenBank/DDBJ databases">
        <title>The new phylogeny of genus Mycobacterium.</title>
        <authorList>
            <person name="Tortoli E."/>
            <person name="Trovato A."/>
            <person name="Cirillo D.M."/>
        </authorList>
    </citation>
    <scope>NUCLEOTIDE SEQUENCE [LARGE SCALE GENOMIC DNA]</scope>
    <source>
        <strain evidence="4 5">CCUG37673</strain>
    </source>
</reference>